<dbReference type="Pfam" id="PF00857">
    <property type="entry name" value="Isochorismatase"/>
    <property type="match status" value="1"/>
</dbReference>
<dbReference type="PANTHER" id="PTHR14119">
    <property type="entry name" value="HYDROLASE"/>
    <property type="match status" value="1"/>
</dbReference>
<comment type="caution">
    <text evidence="3">The sequence shown here is derived from an EMBL/GenBank/DDBJ whole genome shotgun (WGS) entry which is preliminary data.</text>
</comment>
<proteinExistence type="inferred from homology"/>
<dbReference type="SUPFAM" id="SSF52499">
    <property type="entry name" value="Isochorismatase-like hydrolases"/>
    <property type="match status" value="1"/>
</dbReference>
<dbReference type="Proteomes" id="UP001369086">
    <property type="component" value="Unassembled WGS sequence"/>
</dbReference>
<dbReference type="PANTHER" id="PTHR14119:SF3">
    <property type="entry name" value="ISOCHORISMATASE DOMAIN-CONTAINING PROTEIN 2"/>
    <property type="match status" value="1"/>
</dbReference>
<name>A0ABR0Y8T4_HUSHU</name>
<evidence type="ECO:0000256" key="1">
    <source>
        <dbReference type="ARBA" id="ARBA00006336"/>
    </source>
</evidence>
<dbReference type="EMBL" id="JAHFZB010000043">
    <property type="protein sequence ID" value="KAK6468640.1"/>
    <property type="molecule type" value="Genomic_DNA"/>
</dbReference>
<sequence>MGSVDEAGKLVFIGCCTDSLSVSMSRGRLSPQGTILLLCDLQEKFRPHIVHFGDIVSNAARLLQASRILGVPAIVSEQYPRGLGPTVPELGAQGVPTFSKTSFSMLTPEIEAALGGGGAGGGARSVLLCGIEAQACITCTALDLLDRGLEVHLIADAVSSRSLSLGLNSLRQSGVFLNTVEGVILQLVQDAAHPKFKQVQPCTPNSLSLVQIAANYLT</sequence>
<dbReference type="InterPro" id="IPR036380">
    <property type="entry name" value="Isochorismatase-like_sf"/>
</dbReference>
<evidence type="ECO:0000313" key="3">
    <source>
        <dbReference type="EMBL" id="KAK6468640.1"/>
    </source>
</evidence>
<evidence type="ECO:0000313" key="4">
    <source>
        <dbReference type="Proteomes" id="UP001369086"/>
    </source>
</evidence>
<accession>A0ABR0Y8T4</accession>
<dbReference type="Gene3D" id="3.40.50.850">
    <property type="entry name" value="Isochorismatase-like"/>
    <property type="match status" value="1"/>
</dbReference>
<protein>
    <submittedName>
        <fullName evidence="3">Isochorismatase domain-containing protein 2 isoform X1</fullName>
    </submittedName>
</protein>
<evidence type="ECO:0000259" key="2">
    <source>
        <dbReference type="Pfam" id="PF00857"/>
    </source>
</evidence>
<organism evidence="3 4">
    <name type="scientific">Huso huso</name>
    <name type="common">Beluga</name>
    <name type="synonym">Acipenser huso</name>
    <dbReference type="NCBI Taxonomy" id="61971"/>
    <lineage>
        <taxon>Eukaryota</taxon>
        <taxon>Metazoa</taxon>
        <taxon>Chordata</taxon>
        <taxon>Craniata</taxon>
        <taxon>Vertebrata</taxon>
        <taxon>Euteleostomi</taxon>
        <taxon>Actinopterygii</taxon>
        <taxon>Chondrostei</taxon>
        <taxon>Acipenseriformes</taxon>
        <taxon>Acipenseridae</taxon>
        <taxon>Huso</taxon>
    </lineage>
</organism>
<reference evidence="3 4" key="1">
    <citation type="submission" date="2021-05" db="EMBL/GenBank/DDBJ databases">
        <authorList>
            <person name="Zahm M."/>
            <person name="Klopp C."/>
            <person name="Cabau C."/>
            <person name="Kuhl H."/>
            <person name="Suciu R."/>
            <person name="Ciorpac M."/>
            <person name="Holostenco D."/>
            <person name="Gessner J."/>
            <person name="Wuertz S."/>
            <person name="Hohne C."/>
            <person name="Stock M."/>
            <person name="Gislard M."/>
            <person name="Lluch J."/>
            <person name="Milhes M."/>
            <person name="Lampietro C."/>
            <person name="Lopez Roques C."/>
            <person name="Donnadieu C."/>
            <person name="Du K."/>
            <person name="Schartl M."/>
            <person name="Guiguen Y."/>
        </authorList>
    </citation>
    <scope>NUCLEOTIDE SEQUENCE [LARGE SCALE GENOMIC DNA]</scope>
    <source>
        <strain evidence="3">Hh-F2</strain>
        <tissue evidence="3">Blood</tissue>
    </source>
</reference>
<feature type="domain" description="Isochorismatase-like" evidence="2">
    <location>
        <begin position="34"/>
        <end position="169"/>
    </location>
</feature>
<keyword evidence="4" id="KW-1185">Reference proteome</keyword>
<gene>
    <name evidence="3" type="ORF">HHUSO_G33435</name>
</gene>
<dbReference type="InterPro" id="IPR050993">
    <property type="entry name" value="Isochorismatase_domain"/>
</dbReference>
<comment type="similarity">
    <text evidence="1">Belongs to the isochorismatase family.</text>
</comment>
<dbReference type="InterPro" id="IPR000868">
    <property type="entry name" value="Isochorismatase-like_dom"/>
</dbReference>